<dbReference type="InParanoid" id="A0A7J7CXY5"/>
<proteinExistence type="predicted"/>
<dbReference type="EMBL" id="JAAARO010000012">
    <property type="protein sequence ID" value="KAF5738809.1"/>
    <property type="molecule type" value="Genomic_DNA"/>
</dbReference>
<comment type="caution">
    <text evidence="2">The sequence shown here is derived from an EMBL/GenBank/DDBJ whole genome shotgun (WGS) entry which is preliminary data.</text>
</comment>
<organism evidence="2 3">
    <name type="scientific">Tripterygium wilfordii</name>
    <name type="common">Thunder God vine</name>
    <dbReference type="NCBI Taxonomy" id="458696"/>
    <lineage>
        <taxon>Eukaryota</taxon>
        <taxon>Viridiplantae</taxon>
        <taxon>Streptophyta</taxon>
        <taxon>Embryophyta</taxon>
        <taxon>Tracheophyta</taxon>
        <taxon>Spermatophyta</taxon>
        <taxon>Magnoliopsida</taxon>
        <taxon>eudicotyledons</taxon>
        <taxon>Gunneridae</taxon>
        <taxon>Pentapetalae</taxon>
        <taxon>rosids</taxon>
        <taxon>fabids</taxon>
        <taxon>Celastrales</taxon>
        <taxon>Celastraceae</taxon>
        <taxon>Tripterygium</taxon>
    </lineage>
</organism>
<sequence>MYLPRQFWRMYSMLAAFINPQSTTRNPSFVVAFPASSLQRSKRVGQSCTFRGNELRSEGRLKEDSNKYLLLSPVLNSISVFKNKVQIVFVVALLYTSICSRVFSSRPLKLVHVSTQQFMSITHLCIFSFFTFLSLWLTFVAVV</sequence>
<reference evidence="2 3" key="1">
    <citation type="journal article" date="2020" name="Nat. Commun.">
        <title>Genome of Tripterygium wilfordii and identification of cytochrome P450 involved in triptolide biosynthesis.</title>
        <authorList>
            <person name="Tu L."/>
            <person name="Su P."/>
            <person name="Zhang Z."/>
            <person name="Gao L."/>
            <person name="Wang J."/>
            <person name="Hu T."/>
            <person name="Zhou J."/>
            <person name="Zhang Y."/>
            <person name="Zhao Y."/>
            <person name="Liu Y."/>
            <person name="Song Y."/>
            <person name="Tong Y."/>
            <person name="Lu Y."/>
            <person name="Yang J."/>
            <person name="Xu C."/>
            <person name="Jia M."/>
            <person name="Peters R.J."/>
            <person name="Huang L."/>
            <person name="Gao W."/>
        </authorList>
    </citation>
    <scope>NUCLEOTIDE SEQUENCE [LARGE SCALE GENOMIC DNA]</scope>
    <source>
        <strain evidence="3">cv. XIE 37</strain>
        <tissue evidence="2">Leaf</tissue>
    </source>
</reference>
<accession>A0A7J7CXY5</accession>
<name>A0A7J7CXY5_TRIWF</name>
<keyword evidence="1" id="KW-0812">Transmembrane</keyword>
<feature type="transmembrane region" description="Helical" evidence="1">
    <location>
        <begin position="124"/>
        <end position="142"/>
    </location>
</feature>
<dbReference type="AlphaFoldDB" id="A0A7J7CXY5"/>
<protein>
    <submittedName>
        <fullName evidence="2">Uncharacterized protein</fullName>
    </submittedName>
</protein>
<keyword evidence="3" id="KW-1185">Reference proteome</keyword>
<keyword evidence="1" id="KW-1133">Transmembrane helix</keyword>
<evidence type="ECO:0000313" key="3">
    <source>
        <dbReference type="Proteomes" id="UP000593562"/>
    </source>
</evidence>
<evidence type="ECO:0000256" key="1">
    <source>
        <dbReference type="SAM" id="Phobius"/>
    </source>
</evidence>
<keyword evidence="1" id="KW-0472">Membrane</keyword>
<dbReference type="Proteomes" id="UP000593562">
    <property type="component" value="Unassembled WGS sequence"/>
</dbReference>
<evidence type="ECO:0000313" key="2">
    <source>
        <dbReference type="EMBL" id="KAF5738809.1"/>
    </source>
</evidence>
<gene>
    <name evidence="2" type="ORF">HS088_TW12G00002</name>
</gene>
<feature type="transmembrane region" description="Helical" evidence="1">
    <location>
        <begin position="85"/>
        <end position="103"/>
    </location>
</feature>